<keyword evidence="2" id="KW-1185">Reference proteome</keyword>
<dbReference type="Proteomes" id="UP001157502">
    <property type="component" value="Chromosome 5"/>
</dbReference>
<dbReference type="EMBL" id="CM055732">
    <property type="protein sequence ID" value="KAJ8011084.1"/>
    <property type="molecule type" value="Genomic_DNA"/>
</dbReference>
<proteinExistence type="predicted"/>
<evidence type="ECO:0000313" key="1">
    <source>
        <dbReference type="EMBL" id="KAJ8011084.1"/>
    </source>
</evidence>
<organism evidence="1 2">
    <name type="scientific">Dallia pectoralis</name>
    <name type="common">Alaska blackfish</name>
    <dbReference type="NCBI Taxonomy" id="75939"/>
    <lineage>
        <taxon>Eukaryota</taxon>
        <taxon>Metazoa</taxon>
        <taxon>Chordata</taxon>
        <taxon>Craniata</taxon>
        <taxon>Vertebrata</taxon>
        <taxon>Euteleostomi</taxon>
        <taxon>Actinopterygii</taxon>
        <taxon>Neopterygii</taxon>
        <taxon>Teleostei</taxon>
        <taxon>Protacanthopterygii</taxon>
        <taxon>Esociformes</taxon>
        <taxon>Umbridae</taxon>
        <taxon>Dallia</taxon>
    </lineage>
</organism>
<name>A0ACC2H523_DALPE</name>
<protein>
    <submittedName>
        <fullName evidence="1">Uncharacterized protein</fullName>
    </submittedName>
</protein>
<sequence>MADYRFPNNFHLITFHKDYLELESDDVVLPCQVYPEASAVTMTIRWFKYEECIYLYKNGQVRESSGYEGRVSLITQELEKGNVSLRIKNMKESDEGVYICQVVYGAQKEEAAVGLGTRGEKPGTCYIRPVPASAYLHRETQEKKLRREESATQIG</sequence>
<gene>
    <name evidence="1" type="ORF">DPEC_G00054510</name>
</gene>
<accession>A0ACC2H523</accession>
<evidence type="ECO:0000313" key="2">
    <source>
        <dbReference type="Proteomes" id="UP001157502"/>
    </source>
</evidence>
<reference evidence="1" key="1">
    <citation type="submission" date="2021-05" db="EMBL/GenBank/DDBJ databases">
        <authorList>
            <person name="Pan Q."/>
            <person name="Jouanno E."/>
            <person name="Zahm M."/>
            <person name="Klopp C."/>
            <person name="Cabau C."/>
            <person name="Louis A."/>
            <person name="Berthelot C."/>
            <person name="Parey E."/>
            <person name="Roest Crollius H."/>
            <person name="Montfort J."/>
            <person name="Robinson-Rechavi M."/>
            <person name="Bouchez O."/>
            <person name="Lampietro C."/>
            <person name="Lopez Roques C."/>
            <person name="Donnadieu C."/>
            <person name="Postlethwait J."/>
            <person name="Bobe J."/>
            <person name="Dillon D."/>
            <person name="Chandos A."/>
            <person name="von Hippel F."/>
            <person name="Guiguen Y."/>
        </authorList>
    </citation>
    <scope>NUCLEOTIDE SEQUENCE</scope>
    <source>
        <strain evidence="1">YG-Jan2019</strain>
    </source>
</reference>
<comment type="caution">
    <text evidence="1">The sequence shown here is derived from an EMBL/GenBank/DDBJ whole genome shotgun (WGS) entry which is preliminary data.</text>
</comment>